<keyword evidence="1" id="KW-0482">Metalloprotease</keyword>
<reference evidence="1" key="1">
    <citation type="submission" date="2021-01" db="EMBL/GenBank/DDBJ databases">
        <title>Complete genome sequence of Clostridiales bacterium R-7.</title>
        <authorList>
            <person name="Mahoney-Kurpe S.C."/>
            <person name="Palevich N."/>
            <person name="Koike S."/>
            <person name="Moon C.D."/>
            <person name="Attwood G.T."/>
        </authorList>
    </citation>
    <scope>NUCLEOTIDE SEQUENCE</scope>
    <source>
        <strain evidence="1">R-7</strain>
    </source>
</reference>
<accession>A0AC61N2U9</accession>
<dbReference type="Proteomes" id="UP000682782">
    <property type="component" value="Chromosome"/>
</dbReference>
<organism evidence="1 2">
    <name type="scientific">Aristaeella hokkaidonensis</name>
    <dbReference type="NCBI Taxonomy" id="3046382"/>
    <lineage>
        <taxon>Bacteria</taxon>
        <taxon>Bacillati</taxon>
        <taxon>Bacillota</taxon>
        <taxon>Clostridia</taxon>
        <taxon>Eubacteriales</taxon>
        <taxon>Aristaeellaceae</taxon>
        <taxon>Aristaeella</taxon>
    </lineage>
</organism>
<gene>
    <name evidence="1" type="primary">ftsH</name>
    <name evidence="1" type="ORF">JYE49_05400</name>
</gene>
<protein>
    <submittedName>
        <fullName evidence="1">ATP-dependent zinc metalloprotease FtsH</fullName>
    </submittedName>
</protein>
<evidence type="ECO:0000313" key="2">
    <source>
        <dbReference type="Proteomes" id="UP000682782"/>
    </source>
</evidence>
<keyword evidence="2" id="KW-1185">Reference proteome</keyword>
<keyword evidence="1" id="KW-0378">Hydrolase</keyword>
<dbReference type="EMBL" id="CP068393">
    <property type="protein sequence ID" value="QUC68129.1"/>
    <property type="molecule type" value="Genomic_DNA"/>
</dbReference>
<evidence type="ECO:0000313" key="1">
    <source>
        <dbReference type="EMBL" id="QUC68129.1"/>
    </source>
</evidence>
<keyword evidence="1" id="KW-0645">Protease</keyword>
<sequence length="680" mass="75035">MNRRPSRGIVGYVVLLTTLLLIAILLNGGLSQTVSRRIEYPQLLDMIKEGKVSRVAIRNNALVGVTKSTNVAADDFPERNYDFETTIGADFLDTVRQIEANKKNVPLDQVTVDQLSFDLEYRAPVVIPWWYDFLPYLIMLGIMAVIWFVMIRSQAGGGGKVMSFGKSRARMQDPTKNKITFADVAGADEEKEELQEMVDFLKNPRNYTELGARIPKGVLLVGPPGTGKTLLAKAVAGEAGVPFFSISGSDFVEMFVGVGASRVRDLFDQAKKVAPAIVFIDEIDAVGRHRGAGLGGGHDEREQTLNQLLVEMDGFAVNEGIIVMAATNRRDILDPALMRPGRFDRQVTVNYPDQNGRVAILKVHSKGKKLDDSVDLDNIAKRMPYATGADLENVMNEAAILAARARKKKIDQQLLIDAIARVQMGPEKKSHKVNEKDRRMVAIHEGGHAIIGHLLEGCDEVHLITIVPWGQAAGHTLALPAEEHDNMSRSQLFDQITMMLGGHAAEEVGLGEIYTGSSSDLKRATEICRKMVTQFGMSDNIGTIYLGSDQEVFVGMEFGQSREYSEEIAAKIDREVASILARCYEKAKKILTDNLDKLELLTQALLEQETLNRAEFVSLMETGEMPEATKEDKPRTAEEIIRESKEAFEAETDKEMEALAKDPAEAQEPAQSEAQTQGEA</sequence>
<proteinExistence type="predicted"/>
<name>A0AC61N2U9_9FIRM</name>